<comment type="caution">
    <text evidence="1">The sequence shown here is derived from an EMBL/GenBank/DDBJ whole genome shotgun (WGS) entry which is preliminary data.</text>
</comment>
<name>A0ABS8VJP1_DATST</name>
<feature type="non-terminal residue" evidence="1">
    <location>
        <position position="1"/>
    </location>
</feature>
<reference evidence="1 2" key="1">
    <citation type="journal article" date="2021" name="BMC Genomics">
        <title>Datura genome reveals duplications of psychoactive alkaloid biosynthetic genes and high mutation rate following tissue culture.</title>
        <authorList>
            <person name="Rajewski A."/>
            <person name="Carter-House D."/>
            <person name="Stajich J."/>
            <person name="Litt A."/>
        </authorList>
    </citation>
    <scope>NUCLEOTIDE SEQUENCE [LARGE SCALE GENOMIC DNA]</scope>
    <source>
        <strain evidence="1">AR-01</strain>
    </source>
</reference>
<evidence type="ECO:0000313" key="1">
    <source>
        <dbReference type="EMBL" id="MCD9646170.1"/>
    </source>
</evidence>
<feature type="non-terminal residue" evidence="1">
    <location>
        <position position="86"/>
    </location>
</feature>
<dbReference type="Proteomes" id="UP000823775">
    <property type="component" value="Unassembled WGS sequence"/>
</dbReference>
<proteinExistence type="predicted"/>
<sequence length="86" mass="9864">PNNNFFRYPIITTNESWTPNLPMLLPTKIHDDESLHRTMSCTFAREFIGTIGRRIPVDPSTLGNCGLGRVFDWMGSPEPLHESQYQ</sequence>
<dbReference type="EMBL" id="JACEIK010004695">
    <property type="protein sequence ID" value="MCD9646170.1"/>
    <property type="molecule type" value="Genomic_DNA"/>
</dbReference>
<gene>
    <name evidence="1" type="ORF">HAX54_035755</name>
</gene>
<evidence type="ECO:0000313" key="2">
    <source>
        <dbReference type="Proteomes" id="UP000823775"/>
    </source>
</evidence>
<keyword evidence="2" id="KW-1185">Reference proteome</keyword>
<protein>
    <submittedName>
        <fullName evidence="1">Uncharacterized protein</fullName>
    </submittedName>
</protein>
<organism evidence="1 2">
    <name type="scientific">Datura stramonium</name>
    <name type="common">Jimsonweed</name>
    <name type="synonym">Common thornapple</name>
    <dbReference type="NCBI Taxonomy" id="4076"/>
    <lineage>
        <taxon>Eukaryota</taxon>
        <taxon>Viridiplantae</taxon>
        <taxon>Streptophyta</taxon>
        <taxon>Embryophyta</taxon>
        <taxon>Tracheophyta</taxon>
        <taxon>Spermatophyta</taxon>
        <taxon>Magnoliopsida</taxon>
        <taxon>eudicotyledons</taxon>
        <taxon>Gunneridae</taxon>
        <taxon>Pentapetalae</taxon>
        <taxon>asterids</taxon>
        <taxon>lamiids</taxon>
        <taxon>Solanales</taxon>
        <taxon>Solanaceae</taxon>
        <taxon>Solanoideae</taxon>
        <taxon>Datureae</taxon>
        <taxon>Datura</taxon>
    </lineage>
</organism>
<accession>A0ABS8VJP1</accession>